<keyword evidence="2" id="KW-1185">Reference proteome</keyword>
<accession>A0ABD0JKQ8</accession>
<evidence type="ECO:0000313" key="2">
    <source>
        <dbReference type="Proteomes" id="UP001519460"/>
    </source>
</evidence>
<proteinExistence type="predicted"/>
<sequence length="69" mass="7815">MEKSGKRQRKPNFSGEEVRICYASKESDVPAVKWGKKKGAACAAHEKVKLERHNDFQLDKSGLHVFVTQ</sequence>
<gene>
    <name evidence="1" type="ORF">BaRGS_00033183</name>
</gene>
<protein>
    <submittedName>
        <fullName evidence="1">Uncharacterized protein</fullName>
    </submittedName>
</protein>
<dbReference type="EMBL" id="JACVVK020000402">
    <property type="protein sequence ID" value="KAK7475550.1"/>
    <property type="molecule type" value="Genomic_DNA"/>
</dbReference>
<name>A0ABD0JKQ8_9CAEN</name>
<organism evidence="1 2">
    <name type="scientific">Batillaria attramentaria</name>
    <dbReference type="NCBI Taxonomy" id="370345"/>
    <lineage>
        <taxon>Eukaryota</taxon>
        <taxon>Metazoa</taxon>
        <taxon>Spiralia</taxon>
        <taxon>Lophotrochozoa</taxon>
        <taxon>Mollusca</taxon>
        <taxon>Gastropoda</taxon>
        <taxon>Caenogastropoda</taxon>
        <taxon>Sorbeoconcha</taxon>
        <taxon>Cerithioidea</taxon>
        <taxon>Batillariidae</taxon>
        <taxon>Batillaria</taxon>
    </lineage>
</organism>
<evidence type="ECO:0000313" key="1">
    <source>
        <dbReference type="EMBL" id="KAK7475550.1"/>
    </source>
</evidence>
<dbReference type="AlphaFoldDB" id="A0ABD0JKQ8"/>
<reference evidence="1 2" key="1">
    <citation type="journal article" date="2023" name="Sci. Data">
        <title>Genome assembly of the Korean intertidal mud-creeper Batillaria attramentaria.</title>
        <authorList>
            <person name="Patra A.K."/>
            <person name="Ho P.T."/>
            <person name="Jun S."/>
            <person name="Lee S.J."/>
            <person name="Kim Y."/>
            <person name="Won Y.J."/>
        </authorList>
    </citation>
    <scope>NUCLEOTIDE SEQUENCE [LARGE SCALE GENOMIC DNA]</scope>
    <source>
        <strain evidence="1">Wonlab-2016</strain>
    </source>
</reference>
<dbReference type="Proteomes" id="UP001519460">
    <property type="component" value="Unassembled WGS sequence"/>
</dbReference>
<comment type="caution">
    <text evidence="1">The sequence shown here is derived from an EMBL/GenBank/DDBJ whole genome shotgun (WGS) entry which is preliminary data.</text>
</comment>